<feature type="region of interest" description="Disordered" evidence="1">
    <location>
        <begin position="559"/>
        <end position="702"/>
    </location>
</feature>
<feature type="region of interest" description="Disordered" evidence="1">
    <location>
        <begin position="143"/>
        <end position="164"/>
    </location>
</feature>
<feature type="compositionally biased region" description="Basic and acidic residues" evidence="1">
    <location>
        <begin position="593"/>
        <end position="623"/>
    </location>
</feature>
<feature type="compositionally biased region" description="Basic and acidic residues" evidence="1">
    <location>
        <begin position="630"/>
        <end position="647"/>
    </location>
</feature>
<name>A0A976XJ18_THEOR</name>
<protein>
    <submittedName>
        <fullName evidence="2">Uncharacterized protein</fullName>
    </submittedName>
</protein>
<feature type="compositionally biased region" description="Acidic residues" evidence="1">
    <location>
        <begin position="682"/>
        <end position="692"/>
    </location>
</feature>
<feature type="region of interest" description="Disordered" evidence="1">
    <location>
        <begin position="500"/>
        <end position="542"/>
    </location>
</feature>
<feature type="region of interest" description="Disordered" evidence="1">
    <location>
        <begin position="423"/>
        <end position="453"/>
    </location>
</feature>
<dbReference type="AlphaFoldDB" id="A0A976XJ18"/>
<feature type="compositionally biased region" description="Basic and acidic residues" evidence="1">
    <location>
        <begin position="505"/>
        <end position="542"/>
    </location>
</feature>
<gene>
    <name evidence="2" type="ORF">MACK_003224</name>
</gene>
<sequence length="885" mass="99667">MGERSFDDIVDQLNRLSPVLKPQSAFPLPEENILDLTLISSASVGNDGKKEETGRTSENEVFLTDDQIFSSEFKEVKLDSKPLDFSETTPKSTSLESEISTPASKQSQSAETVNYSNFESAAFKEHITRDSLDSVAYLNLELDGPRTQTGKTPPPLAKPKEESTKVKNEFEKFYDNMYYTSLHGPPVVGAFILRNKDSRNEFMFKYPESLDPKRPGNRENLKATYSSESYTAERDHTAELQSALHLLPGLAFGSQKKDSLVDFVHFVLPTSSGNVLYGTSYVLQFTEKVETYSSLLQLTQSLRKEPGKKASTSYFDPRTPPPTASRGPLKTLKETGAKALEFFDSATIKSTPALKPESKEKASPKNVDLLDLSSPKKKGESEPSTMSSTLKELDFLNSLPVPKKTASGALTKKSEFKPFDFFNFDSTPGKSEETASKEPLTKAGSGSCDTSPQTTKAKVFSLIDLEDKDKKGADEEEKNNQENKLFGMFSDLNLKKNLFGDEEEEKKKEKDEKEKDKENKYEKKKGEEEEKQGKDKSDQKFEKLFGLDKNDYLKESKSLVKTTEEKKNPKKDTLSDLGYKTTKELEFNLAKRLGWETKSEEKETGSESARSETKEPKEPKEQLKGILKQSSKEYFKDAQKNPGKDGVKQSSKGSQSDKPKMSSLEAILDFGSKLIEEANRSDEEDSSSSEDSDDRKAYKLGLKTKQDVNSRLGRRLSFDLSDRTGRENKLGLGTRVDRGLNLEKDHKLGLERKLSGERGLLEQKGVLKKKVGEGVEVKGEGSGSVPQVKKPEPEPELYTRYYVAICLVYTVPFFGLIGSRLEYLAQTYFDNQNFKDNSLLLLFVEHINKSDKPEEWSYESLFFNLEYHFKPFSLSLSYSKFSREF</sequence>
<evidence type="ECO:0000313" key="2">
    <source>
        <dbReference type="EMBL" id="UVC49393.1"/>
    </source>
</evidence>
<evidence type="ECO:0000313" key="3">
    <source>
        <dbReference type="Proteomes" id="UP000244811"/>
    </source>
</evidence>
<organism evidence="2 3">
    <name type="scientific">Theileria orientalis</name>
    <dbReference type="NCBI Taxonomy" id="68886"/>
    <lineage>
        <taxon>Eukaryota</taxon>
        <taxon>Sar</taxon>
        <taxon>Alveolata</taxon>
        <taxon>Apicomplexa</taxon>
        <taxon>Aconoidasida</taxon>
        <taxon>Piroplasmida</taxon>
        <taxon>Theileriidae</taxon>
        <taxon>Theileria</taxon>
    </lineage>
</organism>
<evidence type="ECO:0000256" key="1">
    <source>
        <dbReference type="SAM" id="MobiDB-lite"/>
    </source>
</evidence>
<feature type="region of interest" description="Disordered" evidence="1">
    <location>
        <begin position="468"/>
        <end position="488"/>
    </location>
</feature>
<feature type="compositionally biased region" description="Basic and acidic residues" evidence="1">
    <location>
        <begin position="468"/>
        <end position="481"/>
    </location>
</feature>
<feature type="compositionally biased region" description="Basic and acidic residues" evidence="1">
    <location>
        <begin position="430"/>
        <end position="440"/>
    </location>
</feature>
<feature type="compositionally biased region" description="Basic and acidic residues" evidence="1">
    <location>
        <begin position="559"/>
        <end position="574"/>
    </location>
</feature>
<dbReference type="Proteomes" id="UP000244811">
    <property type="component" value="Chromosome 1"/>
</dbReference>
<accession>A0A976XJ18</accession>
<feature type="region of interest" description="Disordered" evidence="1">
    <location>
        <begin position="303"/>
        <end position="330"/>
    </location>
</feature>
<feature type="region of interest" description="Disordered" evidence="1">
    <location>
        <begin position="353"/>
        <end position="388"/>
    </location>
</feature>
<dbReference type="EMBL" id="CP056069">
    <property type="protein sequence ID" value="UVC49393.1"/>
    <property type="molecule type" value="Genomic_DNA"/>
</dbReference>
<reference evidence="2" key="1">
    <citation type="submission" date="2022-07" db="EMBL/GenBank/DDBJ databases">
        <title>Evaluation of T. orientalis genome assembly methods using nanopore sequencing and analysis of variation between genomes.</title>
        <authorList>
            <person name="Yam J."/>
            <person name="Micallef M.L."/>
            <person name="Liu M."/>
            <person name="Djordjevic S.P."/>
            <person name="Bogema D.R."/>
            <person name="Jenkins C."/>
        </authorList>
    </citation>
    <scope>NUCLEOTIDE SEQUENCE</scope>
    <source>
        <strain evidence="2">Goon Nure</strain>
    </source>
</reference>
<proteinExistence type="predicted"/>
<feature type="compositionally biased region" description="Polar residues" evidence="1">
    <location>
        <begin position="86"/>
        <end position="111"/>
    </location>
</feature>
<feature type="region of interest" description="Disordered" evidence="1">
    <location>
        <begin position="83"/>
        <end position="111"/>
    </location>
</feature>